<dbReference type="SMART" id="SM00073">
    <property type="entry name" value="HPT"/>
    <property type="match status" value="1"/>
</dbReference>
<dbReference type="SMART" id="SM01231">
    <property type="entry name" value="H-kinase_dim"/>
    <property type="match status" value="1"/>
</dbReference>
<dbReference type="FunFam" id="3.30.565.10:FF:000016">
    <property type="entry name" value="Chemotaxis protein CheA, putative"/>
    <property type="match status" value="1"/>
</dbReference>
<dbReference type="SUPFAM" id="SSF47384">
    <property type="entry name" value="Homodimeric domain of signal transducing histidine kinase"/>
    <property type="match status" value="1"/>
</dbReference>
<dbReference type="PRINTS" id="PR00344">
    <property type="entry name" value="BCTRLSENSOR"/>
</dbReference>
<evidence type="ECO:0000256" key="2">
    <source>
        <dbReference type="ARBA" id="ARBA00012438"/>
    </source>
</evidence>
<name>A0A2W5PC91_9SPHN</name>
<dbReference type="SMART" id="SM00260">
    <property type="entry name" value="CheW"/>
    <property type="match status" value="1"/>
</dbReference>
<protein>
    <recommendedName>
        <fullName evidence="3">Chemotaxis protein CheA</fullName>
        <ecNumber evidence="2">2.7.13.3</ecNumber>
    </recommendedName>
</protein>
<feature type="modified residue" description="Phosphohistidine" evidence="9">
    <location>
        <position position="44"/>
    </location>
</feature>
<dbReference type="Pfam" id="PF02518">
    <property type="entry name" value="HATPase_c"/>
    <property type="match status" value="1"/>
</dbReference>
<dbReference type="SUPFAM" id="SSF47226">
    <property type="entry name" value="Histidine-containing phosphotransfer domain, HPT domain"/>
    <property type="match status" value="1"/>
</dbReference>
<dbReference type="InterPro" id="IPR037006">
    <property type="entry name" value="CheA-like_homodim_sf"/>
</dbReference>
<dbReference type="SMART" id="SM00387">
    <property type="entry name" value="HATPase_c"/>
    <property type="match status" value="1"/>
</dbReference>
<evidence type="ECO:0000256" key="6">
    <source>
        <dbReference type="ARBA" id="ARBA00022777"/>
    </source>
</evidence>
<keyword evidence="7" id="KW-0902">Two-component regulatory system</keyword>
<keyword evidence="5" id="KW-0808">Transferase</keyword>
<evidence type="ECO:0000256" key="9">
    <source>
        <dbReference type="PROSITE-ProRule" id="PRU00110"/>
    </source>
</evidence>
<evidence type="ECO:0000256" key="1">
    <source>
        <dbReference type="ARBA" id="ARBA00000085"/>
    </source>
</evidence>
<evidence type="ECO:0000259" key="12">
    <source>
        <dbReference type="PROSITE" id="PS50894"/>
    </source>
</evidence>
<dbReference type="InterPro" id="IPR003594">
    <property type="entry name" value="HATPase_dom"/>
</dbReference>
<dbReference type="InterPro" id="IPR051315">
    <property type="entry name" value="Bact_Chemotaxis_CheA"/>
</dbReference>
<dbReference type="SUPFAM" id="SSF55874">
    <property type="entry name" value="ATPase domain of HSP90 chaperone/DNA topoisomerase II/histidine kinase"/>
    <property type="match status" value="1"/>
</dbReference>
<evidence type="ECO:0000259" key="11">
    <source>
        <dbReference type="PROSITE" id="PS50851"/>
    </source>
</evidence>
<dbReference type="SUPFAM" id="SSF50341">
    <property type="entry name" value="CheW-like"/>
    <property type="match status" value="1"/>
</dbReference>
<dbReference type="Pfam" id="PF01627">
    <property type="entry name" value="Hpt"/>
    <property type="match status" value="1"/>
</dbReference>
<dbReference type="InterPro" id="IPR036641">
    <property type="entry name" value="HPT_dom_sf"/>
</dbReference>
<dbReference type="InterPro" id="IPR005467">
    <property type="entry name" value="His_kinase_dom"/>
</dbReference>
<dbReference type="InterPro" id="IPR004358">
    <property type="entry name" value="Sig_transdc_His_kin-like_C"/>
</dbReference>
<dbReference type="PANTHER" id="PTHR43395:SF1">
    <property type="entry name" value="CHEMOTAXIS PROTEIN CHEA"/>
    <property type="match status" value="1"/>
</dbReference>
<dbReference type="PANTHER" id="PTHR43395">
    <property type="entry name" value="SENSOR HISTIDINE KINASE CHEA"/>
    <property type="match status" value="1"/>
</dbReference>
<dbReference type="InterPro" id="IPR036890">
    <property type="entry name" value="HATPase_C_sf"/>
</dbReference>
<dbReference type="InterPro" id="IPR004105">
    <property type="entry name" value="CheA-like_dim"/>
</dbReference>
<dbReference type="EC" id="2.7.13.3" evidence="2"/>
<dbReference type="GO" id="GO:0000155">
    <property type="term" value="F:phosphorelay sensor kinase activity"/>
    <property type="evidence" value="ECO:0007669"/>
    <property type="project" value="InterPro"/>
</dbReference>
<dbReference type="AlphaFoldDB" id="A0A2W5PC91"/>
<evidence type="ECO:0000256" key="7">
    <source>
        <dbReference type="ARBA" id="ARBA00023012"/>
    </source>
</evidence>
<dbReference type="InterPro" id="IPR036097">
    <property type="entry name" value="HisK_dim/P_sf"/>
</dbReference>
<comment type="catalytic activity">
    <reaction evidence="1">
        <text>ATP + protein L-histidine = ADP + protein N-phospho-L-histidine.</text>
        <dbReference type="EC" id="2.7.13.3"/>
    </reaction>
</comment>
<evidence type="ECO:0000313" key="13">
    <source>
        <dbReference type="EMBL" id="PZQ60515.1"/>
    </source>
</evidence>
<dbReference type="EMBL" id="QFQI01000005">
    <property type="protein sequence ID" value="PZQ60515.1"/>
    <property type="molecule type" value="Genomic_DNA"/>
</dbReference>
<sequence length="774" mass="81797">MDDLLQEFIAETRETLEALSGEIVGWEADPGDRARLDAIFRFVHTIKGSCGFLDLPRLAQLSHAAEDALASVRSGERVPDPALVTAILAIIDRIGEIVEALDAGEVLATGGEALLIAALDGAVAGEGARCGTLMPAADAPAAVHAARPGQKRSVRLSVDLLDRMMSGVSDMVLARNQLARHLRMIDDPRLEAMLERLSISVDELRDTVTRTRMQRVEALFSALPRLARDAAGSLGKSVALTIEGGDVELDREMIELLRDPLVHLVRNAVDHGIEDRADRILAGKPATGELRIVARQAGNLIIIDIADDGRGIDSERLLAKVRREQPSRAAELAGLDEEARLRLIFEPGLSSRDEVTALSGRGVGMDVVKANVEQAGGRISLASRPGHGLTISLEVPLTLAILNAVLVDAAGTRFAIPRQSVDELVAVDGGAVRVDRVAGGAVVLLRGQRLPMVSLPALLGQTGSRQAGEGQAGEAAPRYLAIVSLREGRFALALDGVRDTQELVVKPAAPAVMRAGIYAGQMLPDDGAPILLLDCAGIAARAALTFEQASAVAEEEVATEAIRALLFDDIDGVRRMMVSDAVDRIEGVATGAVRALAGGLWLTIDGRSIPVWAGNGAAAGAVRTVLRLQLDGQELAYPICDAIEIVPLPQEIAPAADPHGVVAGLAVIAGEPIELVDPLALFAAIPVAAERPLCLLHGSESGWMEAFLKPAIEQAGYRVVRHARAGEPIAVALAIEDEAETAPAPALRLSRQRGAPLYRYDRTALIAALKEYRA</sequence>
<feature type="domain" description="HPt" evidence="12">
    <location>
        <begin position="1"/>
        <end position="101"/>
    </location>
</feature>
<proteinExistence type="predicted"/>
<dbReference type="Gene3D" id="1.20.120.160">
    <property type="entry name" value="HPT domain"/>
    <property type="match status" value="1"/>
</dbReference>
<evidence type="ECO:0000259" key="10">
    <source>
        <dbReference type="PROSITE" id="PS50109"/>
    </source>
</evidence>
<dbReference type="Pfam" id="PF01584">
    <property type="entry name" value="CheW"/>
    <property type="match status" value="1"/>
</dbReference>
<dbReference type="Gene3D" id="3.30.565.10">
    <property type="entry name" value="Histidine kinase-like ATPase, C-terminal domain"/>
    <property type="match status" value="1"/>
</dbReference>
<dbReference type="GO" id="GO:0006935">
    <property type="term" value="P:chemotaxis"/>
    <property type="evidence" value="ECO:0007669"/>
    <property type="project" value="InterPro"/>
</dbReference>
<dbReference type="GO" id="GO:0005737">
    <property type="term" value="C:cytoplasm"/>
    <property type="evidence" value="ECO:0007669"/>
    <property type="project" value="InterPro"/>
</dbReference>
<organism evidence="13 14">
    <name type="scientific">Sphingomonas taxi</name>
    <dbReference type="NCBI Taxonomy" id="1549858"/>
    <lineage>
        <taxon>Bacteria</taxon>
        <taxon>Pseudomonadati</taxon>
        <taxon>Pseudomonadota</taxon>
        <taxon>Alphaproteobacteria</taxon>
        <taxon>Sphingomonadales</taxon>
        <taxon>Sphingomonadaceae</taxon>
        <taxon>Sphingomonas</taxon>
    </lineage>
</organism>
<evidence type="ECO:0000256" key="8">
    <source>
        <dbReference type="ARBA" id="ARBA00035100"/>
    </source>
</evidence>
<comment type="caution">
    <text evidence="13">The sequence shown here is derived from an EMBL/GenBank/DDBJ whole genome shotgun (WGS) entry which is preliminary data.</text>
</comment>
<evidence type="ECO:0000256" key="4">
    <source>
        <dbReference type="ARBA" id="ARBA00022553"/>
    </source>
</evidence>
<gene>
    <name evidence="13" type="ORF">DI544_08945</name>
</gene>
<keyword evidence="6" id="KW-0418">Kinase</keyword>
<dbReference type="Proteomes" id="UP000249229">
    <property type="component" value="Unassembled WGS sequence"/>
</dbReference>
<dbReference type="InterPro" id="IPR036061">
    <property type="entry name" value="CheW-like_dom_sf"/>
</dbReference>
<feature type="domain" description="CheW-like" evidence="11">
    <location>
        <begin position="401"/>
        <end position="544"/>
    </location>
</feature>
<reference evidence="13 14" key="1">
    <citation type="submission" date="2017-08" db="EMBL/GenBank/DDBJ databases">
        <title>Infants hospitalized years apart are colonized by the same room-sourced microbial strains.</title>
        <authorList>
            <person name="Brooks B."/>
            <person name="Olm M.R."/>
            <person name="Firek B.A."/>
            <person name="Baker R."/>
            <person name="Thomas B.C."/>
            <person name="Morowitz M.J."/>
            <person name="Banfield J.F."/>
        </authorList>
    </citation>
    <scope>NUCLEOTIDE SEQUENCE [LARGE SCALE GENOMIC DNA]</scope>
    <source>
        <strain evidence="13">S2_005_001_R1_22</strain>
    </source>
</reference>
<dbReference type="PROSITE" id="PS50851">
    <property type="entry name" value="CHEW"/>
    <property type="match status" value="1"/>
</dbReference>
<evidence type="ECO:0000256" key="5">
    <source>
        <dbReference type="ARBA" id="ARBA00022679"/>
    </source>
</evidence>
<evidence type="ECO:0000313" key="14">
    <source>
        <dbReference type="Proteomes" id="UP000249229"/>
    </source>
</evidence>
<dbReference type="Pfam" id="PF02895">
    <property type="entry name" value="H-kinase_dim"/>
    <property type="match status" value="1"/>
</dbReference>
<evidence type="ECO:0000256" key="3">
    <source>
        <dbReference type="ARBA" id="ARBA00021495"/>
    </source>
</evidence>
<dbReference type="PROSITE" id="PS50109">
    <property type="entry name" value="HIS_KIN"/>
    <property type="match status" value="1"/>
</dbReference>
<dbReference type="PROSITE" id="PS50894">
    <property type="entry name" value="HPT"/>
    <property type="match status" value="1"/>
</dbReference>
<dbReference type="Gene3D" id="1.10.287.560">
    <property type="entry name" value="Histidine kinase CheA-like, homodimeric domain"/>
    <property type="match status" value="1"/>
</dbReference>
<dbReference type="InterPro" id="IPR008207">
    <property type="entry name" value="Sig_transdc_His_kin_Hpt_dom"/>
</dbReference>
<keyword evidence="4 9" id="KW-0597">Phosphoprotein</keyword>
<dbReference type="InterPro" id="IPR002545">
    <property type="entry name" value="CheW-lke_dom"/>
</dbReference>
<feature type="domain" description="Histidine kinase" evidence="10">
    <location>
        <begin position="189"/>
        <end position="399"/>
    </location>
</feature>
<comment type="function">
    <text evidence="8">Involved in the transmission of sensory signals from the chemoreceptors to the flagellar motors. CheA is autophosphorylated; it can transfer its phosphate group to either CheB or CheY.</text>
</comment>
<accession>A0A2W5PC91</accession>
<dbReference type="CDD" id="cd00088">
    <property type="entry name" value="HPT"/>
    <property type="match status" value="1"/>
</dbReference>